<dbReference type="GO" id="GO:0016020">
    <property type="term" value="C:membrane"/>
    <property type="evidence" value="ECO:0007669"/>
    <property type="project" value="UniProtKB-SubCell"/>
</dbReference>
<dbReference type="Proteomes" id="UP001497516">
    <property type="component" value="Chromosome 3"/>
</dbReference>
<feature type="transmembrane region" description="Helical" evidence="6">
    <location>
        <begin position="150"/>
        <end position="169"/>
    </location>
</feature>
<feature type="transmembrane region" description="Helical" evidence="6">
    <location>
        <begin position="116"/>
        <end position="143"/>
    </location>
</feature>
<keyword evidence="3 6" id="KW-1133">Transmembrane helix</keyword>
<evidence type="ECO:0000313" key="8">
    <source>
        <dbReference type="EMBL" id="CAL1373259.1"/>
    </source>
</evidence>
<feature type="chain" id="PRO_5043943001" description="IAA-alanine resistance protein 1" evidence="7">
    <location>
        <begin position="22"/>
        <end position="190"/>
    </location>
</feature>
<accession>A0AAV2DH90</accession>
<dbReference type="PANTHER" id="PTHR16950:SF16">
    <property type="entry name" value="ZINC TRANSPORTER ZIP13"/>
    <property type="match status" value="1"/>
</dbReference>
<dbReference type="AlphaFoldDB" id="A0AAV2DH90"/>
<feature type="signal peptide" evidence="7">
    <location>
        <begin position="1"/>
        <end position="21"/>
    </location>
</feature>
<keyword evidence="7" id="KW-0732">Signal</keyword>
<keyword evidence="4 6" id="KW-0472">Membrane</keyword>
<organism evidence="8 9">
    <name type="scientific">Linum trigynum</name>
    <dbReference type="NCBI Taxonomy" id="586398"/>
    <lineage>
        <taxon>Eukaryota</taxon>
        <taxon>Viridiplantae</taxon>
        <taxon>Streptophyta</taxon>
        <taxon>Embryophyta</taxon>
        <taxon>Tracheophyta</taxon>
        <taxon>Spermatophyta</taxon>
        <taxon>Magnoliopsida</taxon>
        <taxon>eudicotyledons</taxon>
        <taxon>Gunneridae</taxon>
        <taxon>Pentapetalae</taxon>
        <taxon>rosids</taxon>
        <taxon>fabids</taxon>
        <taxon>Malpighiales</taxon>
        <taxon>Linaceae</taxon>
        <taxon>Linum</taxon>
    </lineage>
</organism>
<evidence type="ECO:0000256" key="4">
    <source>
        <dbReference type="ARBA" id="ARBA00023136"/>
    </source>
</evidence>
<comment type="subcellular location">
    <subcellularLocation>
        <location evidence="1">Membrane</location>
        <topology evidence="1">Multi-pass membrane protein</topology>
    </subcellularLocation>
</comment>
<keyword evidence="9" id="KW-1185">Reference proteome</keyword>
<evidence type="ECO:0000256" key="3">
    <source>
        <dbReference type="ARBA" id="ARBA00022989"/>
    </source>
</evidence>
<dbReference type="Pfam" id="PF02535">
    <property type="entry name" value="Zip"/>
    <property type="match status" value="1"/>
</dbReference>
<evidence type="ECO:0000313" key="9">
    <source>
        <dbReference type="Proteomes" id="UP001497516"/>
    </source>
</evidence>
<dbReference type="InterPro" id="IPR003689">
    <property type="entry name" value="ZIP"/>
</dbReference>
<sequence>MGRRSPHLALIVVAMVAAGFCADLCFGGGLCTSPVLDHSDDHYHHNHHHHHDDGDQCGGHHHHHHDHGHGESMEYKLPEELAEEEDMKLYGLGNYHAHDEHDHHHDSHSKLSGIGLWINALGCSLLVSLASLICLIILPIIFVQGKPSKGVVDSLALFGAGAMLGDAFLHQLPHAFGMFPCDCLHYDASM</sequence>
<proteinExistence type="predicted"/>
<keyword evidence="2 6" id="KW-0812">Transmembrane</keyword>
<evidence type="ECO:0008006" key="10">
    <source>
        <dbReference type="Google" id="ProtNLM"/>
    </source>
</evidence>
<evidence type="ECO:0000256" key="1">
    <source>
        <dbReference type="ARBA" id="ARBA00004141"/>
    </source>
</evidence>
<evidence type="ECO:0000256" key="6">
    <source>
        <dbReference type="SAM" id="Phobius"/>
    </source>
</evidence>
<name>A0AAV2DH90_9ROSI</name>
<dbReference type="GO" id="GO:0006882">
    <property type="term" value="P:intracellular zinc ion homeostasis"/>
    <property type="evidence" value="ECO:0007669"/>
    <property type="project" value="TreeGrafter"/>
</dbReference>
<dbReference type="EMBL" id="OZ034816">
    <property type="protein sequence ID" value="CAL1373259.1"/>
    <property type="molecule type" value="Genomic_DNA"/>
</dbReference>
<gene>
    <name evidence="8" type="ORF">LTRI10_LOCUS15198</name>
</gene>
<dbReference type="PANTHER" id="PTHR16950">
    <property type="entry name" value="ZINC TRANSPORTER SLC39A7 HISTIDINE-RICH MEMBRANE PROTEIN KE4"/>
    <property type="match status" value="1"/>
</dbReference>
<evidence type="ECO:0000256" key="5">
    <source>
        <dbReference type="SAM" id="MobiDB-lite"/>
    </source>
</evidence>
<dbReference type="GO" id="GO:0005385">
    <property type="term" value="F:zinc ion transmembrane transporter activity"/>
    <property type="evidence" value="ECO:0007669"/>
    <property type="project" value="TreeGrafter"/>
</dbReference>
<evidence type="ECO:0000256" key="2">
    <source>
        <dbReference type="ARBA" id="ARBA00022692"/>
    </source>
</evidence>
<feature type="region of interest" description="Disordered" evidence="5">
    <location>
        <begin position="44"/>
        <end position="73"/>
    </location>
</feature>
<evidence type="ECO:0000256" key="7">
    <source>
        <dbReference type="SAM" id="SignalP"/>
    </source>
</evidence>
<reference evidence="8 9" key="1">
    <citation type="submission" date="2024-04" db="EMBL/GenBank/DDBJ databases">
        <authorList>
            <person name="Fracassetti M."/>
        </authorList>
    </citation>
    <scope>NUCLEOTIDE SEQUENCE [LARGE SCALE GENOMIC DNA]</scope>
</reference>
<protein>
    <recommendedName>
        <fullName evidence="10">IAA-alanine resistance protein 1</fullName>
    </recommendedName>
</protein>